<evidence type="ECO:0000313" key="2">
    <source>
        <dbReference type="EMBL" id="TDH71895.1"/>
    </source>
</evidence>
<comment type="caution">
    <text evidence="2">The sequence shown here is derived from an EMBL/GenBank/DDBJ whole genome shotgun (WGS) entry which is preliminary data.</text>
</comment>
<proteinExistence type="predicted"/>
<dbReference type="EMBL" id="SHOA02000003">
    <property type="protein sequence ID" value="TDH71895.1"/>
    <property type="molecule type" value="Genomic_DNA"/>
</dbReference>
<evidence type="ECO:0000256" key="1">
    <source>
        <dbReference type="SAM" id="SignalP"/>
    </source>
</evidence>
<feature type="chain" id="PRO_5036847412" description="RxLR effector protein" evidence="1">
    <location>
        <begin position="23"/>
        <end position="146"/>
    </location>
</feature>
<gene>
    <name evidence="2" type="ORF">CCR75_008980</name>
</gene>
<organism evidence="2 3">
    <name type="scientific">Bremia lactucae</name>
    <name type="common">Lettuce downy mildew</name>
    <dbReference type="NCBI Taxonomy" id="4779"/>
    <lineage>
        <taxon>Eukaryota</taxon>
        <taxon>Sar</taxon>
        <taxon>Stramenopiles</taxon>
        <taxon>Oomycota</taxon>
        <taxon>Peronosporomycetes</taxon>
        <taxon>Peronosporales</taxon>
        <taxon>Peronosporaceae</taxon>
        <taxon>Bremia</taxon>
    </lineage>
</organism>
<protein>
    <recommendedName>
        <fullName evidence="4">RxLR effector protein</fullName>
    </recommendedName>
</protein>
<keyword evidence="3" id="KW-1185">Reference proteome</keyword>
<keyword evidence="1" id="KW-0732">Signal</keyword>
<dbReference type="RefSeq" id="XP_067821394.1">
    <property type="nucleotide sequence ID" value="XM_067967027.1"/>
</dbReference>
<accession>A0A976IHH4</accession>
<evidence type="ECO:0008006" key="4">
    <source>
        <dbReference type="Google" id="ProtNLM"/>
    </source>
</evidence>
<dbReference type="Proteomes" id="UP000294530">
    <property type="component" value="Unassembled WGS sequence"/>
</dbReference>
<feature type="signal peptide" evidence="1">
    <location>
        <begin position="1"/>
        <end position="22"/>
    </location>
</feature>
<reference evidence="2 3" key="1">
    <citation type="journal article" date="2021" name="Genome Biol.">
        <title>AFLAP: assembly-free linkage analysis pipeline using k-mers from genome sequencing data.</title>
        <authorList>
            <person name="Fletcher K."/>
            <person name="Zhang L."/>
            <person name="Gil J."/>
            <person name="Han R."/>
            <person name="Cavanaugh K."/>
            <person name="Michelmore R."/>
        </authorList>
    </citation>
    <scope>NUCLEOTIDE SEQUENCE [LARGE SCALE GENOMIC DNA]</scope>
    <source>
        <strain evidence="2 3">SF5</strain>
    </source>
</reference>
<name>A0A976IHH4_BRELC</name>
<dbReference type="GeneID" id="94352698"/>
<dbReference type="KEGG" id="blac:94352698"/>
<evidence type="ECO:0000313" key="3">
    <source>
        <dbReference type="Proteomes" id="UP000294530"/>
    </source>
</evidence>
<sequence>MNLIRAMFVAALVACTRNGVHAKASEADLVTLLTTDSEIVTSQRLLRTSAEPDDNDERAINIPFITNYNQRTRIKAPLKELKKNSNILSNVKQRLALERVVRKEIYNRGGYQNAKKVLEETDVNDPGRAILNSHVNLYKWFHDVDK</sequence>
<dbReference type="AlphaFoldDB" id="A0A976IHH4"/>